<comment type="caution">
    <text evidence="1">The sequence shown here is derived from an EMBL/GenBank/DDBJ whole genome shotgun (WGS) entry which is preliminary data.</text>
</comment>
<proteinExistence type="predicted"/>
<reference evidence="1 2" key="1">
    <citation type="submission" date="2022-03" db="EMBL/GenBank/DDBJ databases">
        <title>Genome data of Colletotrichum spp.</title>
        <authorList>
            <person name="Utami Y.D."/>
            <person name="Hiruma K."/>
        </authorList>
    </citation>
    <scope>NUCLEOTIDE SEQUENCE [LARGE SCALE GENOMIC DNA]</scope>
    <source>
        <strain evidence="1 2">MAFF 239500</strain>
    </source>
</reference>
<dbReference type="Gene3D" id="3.40.50.300">
    <property type="entry name" value="P-loop containing nucleotide triphosphate hydrolases"/>
    <property type="match status" value="1"/>
</dbReference>
<sequence>MFNVDKGLEDVTLSDWEKSSTISAHTRNYIDENWRAIEQFVGHFTSRFDTQPGPVPAELSGLPVTQTSTSSKNPPSAYKDTCQRTAVVGLGGIGKTQVAIEAAYRVRDAHSDCSVFWVPAVDTVMFENAYREIGQTLKIQGIDGDQADVKSLVKAALERDDVDSWLLIVDNADDMDLRSLVEVILCVYGK</sequence>
<dbReference type="AlphaFoldDB" id="A0AA37PGS7"/>
<gene>
    <name evidence="1" type="ORF">ColSpa_12221</name>
</gene>
<evidence type="ECO:0000313" key="2">
    <source>
        <dbReference type="Proteomes" id="UP001055115"/>
    </source>
</evidence>
<evidence type="ECO:0000313" key="1">
    <source>
        <dbReference type="EMBL" id="GKT52040.1"/>
    </source>
</evidence>
<dbReference type="EMBL" id="BQXU01000059">
    <property type="protein sequence ID" value="GKT52040.1"/>
    <property type="molecule type" value="Genomic_DNA"/>
</dbReference>
<dbReference type="Proteomes" id="UP001055115">
    <property type="component" value="Unassembled WGS sequence"/>
</dbReference>
<dbReference type="GeneID" id="73333023"/>
<dbReference type="SUPFAM" id="SSF52540">
    <property type="entry name" value="P-loop containing nucleoside triphosphate hydrolases"/>
    <property type="match status" value="1"/>
</dbReference>
<evidence type="ECO:0008006" key="3">
    <source>
        <dbReference type="Google" id="ProtNLM"/>
    </source>
</evidence>
<protein>
    <recommendedName>
        <fullName evidence="3">NB-ARC domain-containing protein</fullName>
    </recommendedName>
</protein>
<dbReference type="InterPro" id="IPR027417">
    <property type="entry name" value="P-loop_NTPase"/>
</dbReference>
<accession>A0AA37PGS7</accession>
<keyword evidence="2" id="KW-1185">Reference proteome</keyword>
<organism evidence="1 2">
    <name type="scientific">Colletotrichum spaethianum</name>
    <dbReference type="NCBI Taxonomy" id="700344"/>
    <lineage>
        <taxon>Eukaryota</taxon>
        <taxon>Fungi</taxon>
        <taxon>Dikarya</taxon>
        <taxon>Ascomycota</taxon>
        <taxon>Pezizomycotina</taxon>
        <taxon>Sordariomycetes</taxon>
        <taxon>Hypocreomycetidae</taxon>
        <taxon>Glomerellales</taxon>
        <taxon>Glomerellaceae</taxon>
        <taxon>Colletotrichum</taxon>
        <taxon>Colletotrichum spaethianum species complex</taxon>
    </lineage>
</organism>
<dbReference type="RefSeq" id="XP_049134390.1">
    <property type="nucleotide sequence ID" value="XM_049278433.1"/>
</dbReference>
<name>A0AA37PGS7_9PEZI</name>